<reference evidence="2" key="1">
    <citation type="journal article" date="2023" name="PeerJ">
        <title>Selection and evaluation of lactic acid bacteria from chicken feces in Thailand as potential probiotics.</title>
        <authorList>
            <person name="Khurajog B."/>
            <person name="Disastra Y."/>
            <person name="Lawwyne L.D."/>
            <person name="Sirichokchatchawan W."/>
            <person name="Niyomtham W."/>
            <person name="Yindee J."/>
            <person name="Hampson D.J."/>
            <person name="Prapasarakul N."/>
        </authorList>
    </citation>
    <scope>NUCLEOTIDE SEQUENCE</scope>
    <source>
        <strain evidence="2">BF14</strain>
    </source>
</reference>
<name>A0AAW8YQK1_PEDAC</name>
<comment type="caution">
    <text evidence="2">The sequence shown here is derived from an EMBL/GenBank/DDBJ whole genome shotgun (WGS) entry which is preliminary data.</text>
</comment>
<evidence type="ECO:0000313" key="3">
    <source>
        <dbReference type="Proteomes" id="UP001280415"/>
    </source>
</evidence>
<keyword evidence="1" id="KW-0472">Membrane</keyword>
<accession>A0AAW8YQK1</accession>
<dbReference type="AlphaFoldDB" id="A0AAW8YQK1"/>
<protein>
    <recommendedName>
        <fullName evidence="4">DUF1097 domain-containing protein</fullName>
    </recommendedName>
</protein>
<sequence length="148" mass="16025">MRYREWTFLLIVCGIGTGLANWIGYGISFQKSLNGIFALTVITLLAVLCVKYLPLKLPLIAYCSILGLLGAAPFSPVHAWLISSANAIEFAAPFTIVGSFAGIAISDQLQRFVSQGWKYVIVGVLVMTGTFLGSCLWDSFTLGLTKLL</sequence>
<organism evidence="2 3">
    <name type="scientific">Pediococcus acidilactici</name>
    <dbReference type="NCBI Taxonomy" id="1254"/>
    <lineage>
        <taxon>Bacteria</taxon>
        <taxon>Bacillati</taxon>
        <taxon>Bacillota</taxon>
        <taxon>Bacilli</taxon>
        <taxon>Lactobacillales</taxon>
        <taxon>Lactobacillaceae</taxon>
        <taxon>Pediococcus</taxon>
        <taxon>Pediococcus acidilactici group</taxon>
    </lineage>
</organism>
<evidence type="ECO:0008006" key="4">
    <source>
        <dbReference type="Google" id="ProtNLM"/>
    </source>
</evidence>
<feature type="transmembrane region" description="Helical" evidence="1">
    <location>
        <begin position="87"/>
        <end position="105"/>
    </location>
</feature>
<feature type="transmembrane region" description="Helical" evidence="1">
    <location>
        <begin position="60"/>
        <end position="81"/>
    </location>
</feature>
<evidence type="ECO:0000313" key="2">
    <source>
        <dbReference type="EMBL" id="MDV2911901.1"/>
    </source>
</evidence>
<evidence type="ECO:0000256" key="1">
    <source>
        <dbReference type="SAM" id="Phobius"/>
    </source>
</evidence>
<feature type="transmembrane region" description="Helical" evidence="1">
    <location>
        <begin position="117"/>
        <end position="140"/>
    </location>
</feature>
<gene>
    <name evidence="2" type="ORF">R0H03_08495</name>
</gene>
<keyword evidence="1" id="KW-0812">Transmembrane</keyword>
<proteinExistence type="predicted"/>
<keyword evidence="1" id="KW-1133">Transmembrane helix</keyword>
<dbReference type="Proteomes" id="UP001280415">
    <property type="component" value="Unassembled WGS sequence"/>
</dbReference>
<feature type="transmembrane region" description="Helical" evidence="1">
    <location>
        <begin position="7"/>
        <end position="27"/>
    </location>
</feature>
<reference evidence="2" key="2">
    <citation type="submission" date="2023-10" db="EMBL/GenBank/DDBJ databases">
        <authorList>
            <person name="Khurajog B."/>
        </authorList>
    </citation>
    <scope>NUCLEOTIDE SEQUENCE</scope>
    <source>
        <strain evidence="2">BF14</strain>
    </source>
</reference>
<feature type="transmembrane region" description="Helical" evidence="1">
    <location>
        <begin position="33"/>
        <end position="53"/>
    </location>
</feature>
<dbReference type="RefSeq" id="WP_004165621.1">
    <property type="nucleotide sequence ID" value="NZ_BMWN01000001.1"/>
</dbReference>
<dbReference type="EMBL" id="JAWJAX010000011">
    <property type="protein sequence ID" value="MDV2911901.1"/>
    <property type="molecule type" value="Genomic_DNA"/>
</dbReference>